<dbReference type="InterPro" id="IPR039452">
    <property type="entry name" value="DUF5403"/>
</dbReference>
<evidence type="ECO:0000313" key="2">
    <source>
        <dbReference type="Proteomes" id="UP000297951"/>
    </source>
</evidence>
<name>A0A4Y9F345_9MICC</name>
<dbReference type="AlphaFoldDB" id="A0A4Y9F345"/>
<evidence type="ECO:0000313" key="1">
    <source>
        <dbReference type="EMBL" id="TFU20536.1"/>
    </source>
</evidence>
<dbReference type="Proteomes" id="UP000297951">
    <property type="component" value="Unassembled WGS sequence"/>
</dbReference>
<dbReference type="RefSeq" id="WP_135013834.1">
    <property type="nucleotide sequence ID" value="NZ_JADGLK010000055.1"/>
</dbReference>
<organism evidence="1 2">
    <name type="scientific">Rothia nasimurium</name>
    <dbReference type="NCBI Taxonomy" id="85336"/>
    <lineage>
        <taxon>Bacteria</taxon>
        <taxon>Bacillati</taxon>
        <taxon>Actinomycetota</taxon>
        <taxon>Actinomycetes</taxon>
        <taxon>Micrococcales</taxon>
        <taxon>Micrococcaceae</taxon>
        <taxon>Rothia</taxon>
    </lineage>
</organism>
<dbReference type="Pfam" id="PF17395">
    <property type="entry name" value="DUF5403"/>
    <property type="match status" value="1"/>
</dbReference>
<accession>A0A4Y9F345</accession>
<sequence length="100" mass="10761">MAQVFKTTGDELARLVSTTEAFDTEADKVLARVHAEAAKISETGEYLDSIGIDAVPGRKGVIDRVIYSDDDGALAIEFGRKTKDGGFEPGKHVFAKAMWG</sequence>
<reference evidence="1 2" key="1">
    <citation type="submission" date="2019-03" db="EMBL/GenBank/DDBJ databases">
        <title>Diversity of the mouse oral microbiome.</title>
        <authorList>
            <person name="Joseph S."/>
            <person name="Aduse-Opoku J."/>
            <person name="Curtis M."/>
            <person name="Wade W."/>
            <person name="Hashim A."/>
        </authorList>
    </citation>
    <scope>NUCLEOTIDE SEQUENCE [LARGE SCALE GENOMIC DNA]</scope>
    <source>
        <strain evidence="2">irhom_31</strain>
    </source>
</reference>
<evidence type="ECO:0008006" key="3">
    <source>
        <dbReference type="Google" id="ProtNLM"/>
    </source>
</evidence>
<comment type="caution">
    <text evidence="1">The sequence shown here is derived from an EMBL/GenBank/DDBJ whole genome shotgun (WGS) entry which is preliminary data.</text>
</comment>
<protein>
    <recommendedName>
        <fullName evidence="3">HK97 gp10 family phage protein</fullName>
    </recommendedName>
</protein>
<dbReference type="EMBL" id="SPQC01000055">
    <property type="protein sequence ID" value="TFU20536.1"/>
    <property type="molecule type" value="Genomic_DNA"/>
</dbReference>
<proteinExistence type="predicted"/>
<gene>
    <name evidence="1" type="ORF">E4U03_11310</name>
</gene>